<reference evidence="2" key="1">
    <citation type="submission" date="2013-11" db="EMBL/GenBank/DDBJ databases">
        <title>Genome sequence of the fusiform rust pathogen reveals effectors for host alternation and coevolution with pine.</title>
        <authorList>
            <consortium name="DOE Joint Genome Institute"/>
            <person name="Smith K."/>
            <person name="Pendleton A."/>
            <person name="Kubisiak T."/>
            <person name="Anderson C."/>
            <person name="Salamov A."/>
            <person name="Aerts A."/>
            <person name="Riley R."/>
            <person name="Clum A."/>
            <person name="Lindquist E."/>
            <person name="Ence D."/>
            <person name="Campbell M."/>
            <person name="Kronenberg Z."/>
            <person name="Feau N."/>
            <person name="Dhillon B."/>
            <person name="Hamelin R."/>
            <person name="Burleigh J."/>
            <person name="Smith J."/>
            <person name="Yandell M."/>
            <person name="Nelson C."/>
            <person name="Grigoriev I."/>
            <person name="Davis J."/>
        </authorList>
    </citation>
    <scope>NUCLEOTIDE SEQUENCE</scope>
    <source>
        <strain evidence="2">G11</strain>
    </source>
</reference>
<protein>
    <submittedName>
        <fullName evidence="2">Uncharacterized protein</fullName>
    </submittedName>
</protein>
<dbReference type="Proteomes" id="UP000886653">
    <property type="component" value="Unassembled WGS sequence"/>
</dbReference>
<evidence type="ECO:0000313" key="2">
    <source>
        <dbReference type="EMBL" id="KAG0144273.1"/>
    </source>
</evidence>
<keyword evidence="3" id="KW-1185">Reference proteome</keyword>
<sequence>MAKLPAALARHPLHSHGTPCTRAAPPAIQSPSPQPKPLPAFFRASLAEFSTSDLSLPPLSPHYQPTLNLNCHQASPSHKLNLALITAPLYWSLTTQCIQQV</sequence>
<organism evidence="2 3">
    <name type="scientific">Cronartium quercuum f. sp. fusiforme G11</name>
    <dbReference type="NCBI Taxonomy" id="708437"/>
    <lineage>
        <taxon>Eukaryota</taxon>
        <taxon>Fungi</taxon>
        <taxon>Dikarya</taxon>
        <taxon>Basidiomycota</taxon>
        <taxon>Pucciniomycotina</taxon>
        <taxon>Pucciniomycetes</taxon>
        <taxon>Pucciniales</taxon>
        <taxon>Coleosporiaceae</taxon>
        <taxon>Cronartium</taxon>
    </lineage>
</organism>
<accession>A0A9P6NHR6</accession>
<proteinExistence type="predicted"/>
<evidence type="ECO:0000256" key="1">
    <source>
        <dbReference type="SAM" id="MobiDB-lite"/>
    </source>
</evidence>
<dbReference type="AlphaFoldDB" id="A0A9P6NHR6"/>
<gene>
    <name evidence="2" type="ORF">CROQUDRAFT_95283</name>
</gene>
<name>A0A9P6NHR6_9BASI</name>
<dbReference type="EMBL" id="MU167299">
    <property type="protein sequence ID" value="KAG0144273.1"/>
    <property type="molecule type" value="Genomic_DNA"/>
</dbReference>
<comment type="caution">
    <text evidence="2">The sequence shown here is derived from an EMBL/GenBank/DDBJ whole genome shotgun (WGS) entry which is preliminary data.</text>
</comment>
<feature type="region of interest" description="Disordered" evidence="1">
    <location>
        <begin position="1"/>
        <end position="37"/>
    </location>
</feature>
<evidence type="ECO:0000313" key="3">
    <source>
        <dbReference type="Proteomes" id="UP000886653"/>
    </source>
</evidence>